<comment type="caution">
    <text evidence="1">The sequence shown here is derived from an EMBL/GenBank/DDBJ whole genome shotgun (WGS) entry which is preliminary data.</text>
</comment>
<name>A0A964FG87_9CYAN</name>
<dbReference type="RefSeq" id="WP_229640793.1">
    <property type="nucleotide sequence ID" value="NZ_JADWDC010000027.1"/>
</dbReference>
<organism evidence="1 2">
    <name type="scientific">Waterburya agarophytonicola KI4</name>
    <dbReference type="NCBI Taxonomy" id="2874699"/>
    <lineage>
        <taxon>Bacteria</taxon>
        <taxon>Bacillati</taxon>
        <taxon>Cyanobacteriota</taxon>
        <taxon>Cyanophyceae</taxon>
        <taxon>Pleurocapsales</taxon>
        <taxon>Hyellaceae</taxon>
        <taxon>Waterburya</taxon>
        <taxon>Waterburya agarophytonicola</taxon>
    </lineage>
</organism>
<dbReference type="EMBL" id="JADWDC010000027">
    <property type="protein sequence ID" value="MCC0177731.1"/>
    <property type="molecule type" value="Genomic_DNA"/>
</dbReference>
<evidence type="ECO:0000313" key="2">
    <source>
        <dbReference type="Proteomes" id="UP000729733"/>
    </source>
</evidence>
<evidence type="ECO:0000313" key="1">
    <source>
        <dbReference type="EMBL" id="MCC0177731.1"/>
    </source>
</evidence>
<accession>A0A964FG87</accession>
<protein>
    <submittedName>
        <fullName evidence="1">Uncharacterized protein</fullName>
    </submittedName>
</protein>
<dbReference type="Proteomes" id="UP000729733">
    <property type="component" value="Unassembled WGS sequence"/>
</dbReference>
<dbReference type="AlphaFoldDB" id="A0A964FG87"/>
<reference evidence="1" key="1">
    <citation type="journal article" date="2021" name="Antonie Van Leeuwenhoek">
        <title>Draft genome and description of Waterburya agarophytonicola gen. nov. sp. nov. (Pleurocapsales, Cyanobacteria): a seaweed symbiont.</title>
        <authorList>
            <person name="Bonthond G."/>
            <person name="Shalygin S."/>
            <person name="Bayer T."/>
            <person name="Weinberger F."/>
        </authorList>
    </citation>
    <scope>NUCLEOTIDE SEQUENCE</scope>
    <source>
        <strain evidence="1">KI4</strain>
    </source>
</reference>
<sequence>MINNINIVKGYLNLIGSEESSWLGVPTLEDIREHIIVKLQNLEGSIDPPQQIWDLIHLMAKTPTAVTSLMRYYYEPTDEDRLLKRKLPSTFHANLARSVEMKPGQVIVTTNRDRLIEWGLARAGITPQVIKNEHNLAKFSSFHHAKCTLIKLNGDYLDSDRPQFGKKFRIFLKKEIQQVYTPTVSKCSQADRDKFAEFNF</sequence>
<gene>
    <name evidence="1" type="ORF">I4641_12145</name>
</gene>
<proteinExistence type="predicted"/>
<keyword evidence="2" id="KW-1185">Reference proteome</keyword>